<dbReference type="Proteomes" id="UP000422108">
    <property type="component" value="Chromosome"/>
</dbReference>
<evidence type="ECO:0000313" key="2">
    <source>
        <dbReference type="Proteomes" id="UP000422108"/>
    </source>
</evidence>
<dbReference type="SUPFAM" id="SSF53756">
    <property type="entry name" value="UDP-Glycosyltransferase/glycogen phosphorylase"/>
    <property type="match status" value="1"/>
</dbReference>
<accession>A0A5K8A6V6</accession>
<name>A0A5K8A6V6_9BACT</name>
<organism evidence="1 2">
    <name type="scientific">Desulfosarcina ovata subsp. ovata</name>
    <dbReference type="NCBI Taxonomy" id="2752305"/>
    <lineage>
        <taxon>Bacteria</taxon>
        <taxon>Pseudomonadati</taxon>
        <taxon>Thermodesulfobacteriota</taxon>
        <taxon>Desulfobacteria</taxon>
        <taxon>Desulfobacterales</taxon>
        <taxon>Desulfosarcinaceae</taxon>
        <taxon>Desulfosarcina</taxon>
    </lineage>
</organism>
<gene>
    <name evidence="1" type="ORF">DSCOOX_15220</name>
</gene>
<proteinExistence type="predicted"/>
<sequence>MDLERFGLYDHDVVFDETPDEANRLANEADILHLHNYLDYDSHQFAPIDFGELLKAGKRIVRHYHSTPDWIAEQMGISEEKLLACTLPSLVIAQYPERFFARSHVVPNMVPHSDPLYSPIPDQETEFDLFFSPTKSVGAFERRWDTKAAPEVTRLIHRVAERTGCTFKIMSGRPLDEVLRAKQRARIVIDDLVTGSYHLTGLEGLAQGKPVLSFLDERCQYLLRYFSGSEHCPFVNVRLEDAETVLLYLLENPDACETIGQAGYRWLLSFWNEEKLIRYFERAYEELTENPHSIRRQPALYVEEKDRCFHNLILPDLIFRARTRPACN</sequence>
<protein>
    <submittedName>
        <fullName evidence="1">Uncharacterized protein</fullName>
    </submittedName>
</protein>
<keyword evidence="2" id="KW-1185">Reference proteome</keyword>
<reference evidence="1 2" key="1">
    <citation type="submission" date="2019-11" db="EMBL/GenBank/DDBJ databases">
        <title>Comparative genomics of hydrocarbon-degrading Desulfosarcina strains.</title>
        <authorList>
            <person name="Watanabe M."/>
            <person name="Kojima H."/>
            <person name="Fukui M."/>
        </authorList>
    </citation>
    <scope>NUCLEOTIDE SEQUENCE [LARGE SCALE GENOMIC DNA]</scope>
    <source>
        <strain evidence="2">oXyS1</strain>
    </source>
</reference>
<dbReference type="EMBL" id="AP021879">
    <property type="protein sequence ID" value="BBO88342.1"/>
    <property type="molecule type" value="Genomic_DNA"/>
</dbReference>
<dbReference type="AlphaFoldDB" id="A0A5K8A6V6"/>
<evidence type="ECO:0000313" key="1">
    <source>
        <dbReference type="EMBL" id="BBO88342.1"/>
    </source>
</evidence>